<keyword evidence="6" id="KW-1185">Reference proteome</keyword>
<evidence type="ECO:0000259" key="4">
    <source>
        <dbReference type="Pfam" id="PF12945"/>
    </source>
</evidence>
<dbReference type="AlphaFoldDB" id="A0A1E8FAD5"/>
<organism evidence="5 6">
    <name type="scientific">Alteromonas lipolytica</name>
    <dbReference type="NCBI Taxonomy" id="1856405"/>
    <lineage>
        <taxon>Bacteria</taxon>
        <taxon>Pseudomonadati</taxon>
        <taxon>Pseudomonadota</taxon>
        <taxon>Gammaproteobacteria</taxon>
        <taxon>Alteromonadales</taxon>
        <taxon>Alteromonadaceae</taxon>
        <taxon>Alteromonas/Salinimonas group</taxon>
        <taxon>Alteromonas</taxon>
    </lineage>
</organism>
<comment type="caution">
    <text evidence="5">The sequence shown here is derived from an EMBL/GenBank/DDBJ whole genome shotgun (WGS) entry which is preliminary data.</text>
</comment>
<keyword evidence="2" id="KW-0547">Nucleotide-binding</keyword>
<dbReference type="Gene3D" id="2.30.110.10">
    <property type="entry name" value="Electron Transport, Fmn-binding Protein, Chain A"/>
    <property type="match status" value="1"/>
</dbReference>
<dbReference type="GO" id="GO:0000166">
    <property type="term" value="F:nucleotide binding"/>
    <property type="evidence" value="ECO:0007669"/>
    <property type="project" value="UniProtKB-KW"/>
</dbReference>
<dbReference type="Pfam" id="PF12945">
    <property type="entry name" value="PilZNR"/>
    <property type="match status" value="1"/>
</dbReference>
<dbReference type="InterPro" id="IPR012349">
    <property type="entry name" value="Split_barrel_FMN-bd"/>
</dbReference>
<evidence type="ECO:0000313" key="6">
    <source>
        <dbReference type="Proteomes" id="UP000176037"/>
    </source>
</evidence>
<accession>A0A1E8FAD5</accession>
<dbReference type="STRING" id="1856405.BFC17_00950"/>
<dbReference type="Proteomes" id="UP000176037">
    <property type="component" value="Unassembled WGS sequence"/>
</dbReference>
<dbReference type="InterPro" id="IPR009926">
    <property type="entry name" value="T3SS_YcgR_PilZN"/>
</dbReference>
<gene>
    <name evidence="5" type="ORF">BFC17_00950</name>
</gene>
<dbReference type="SUPFAM" id="SSF141371">
    <property type="entry name" value="PilZ domain-like"/>
    <property type="match status" value="1"/>
</dbReference>
<evidence type="ECO:0000256" key="1">
    <source>
        <dbReference type="ARBA" id="ARBA00022636"/>
    </source>
</evidence>
<keyword evidence="3" id="KW-0975">Bacterial flagellum</keyword>
<evidence type="ECO:0000256" key="3">
    <source>
        <dbReference type="ARBA" id="ARBA00023143"/>
    </source>
</evidence>
<keyword evidence="1" id="KW-0973">c-di-GMP</keyword>
<name>A0A1E8FAD5_9ALTE</name>
<protein>
    <recommendedName>
        <fullName evidence="4">Type III secretion system flagellar brake protein YcgR PilZN domain-containing protein</fullName>
    </recommendedName>
</protein>
<dbReference type="EMBL" id="MJIC01000015">
    <property type="protein sequence ID" value="OFI32875.1"/>
    <property type="molecule type" value="Genomic_DNA"/>
</dbReference>
<reference evidence="5 6" key="1">
    <citation type="submission" date="2016-09" db="EMBL/GenBank/DDBJ databases">
        <title>Alteromonas lipolytica, a new species isolated from sea water.</title>
        <authorList>
            <person name="Wu Y.-H."/>
            <person name="Cheng H."/>
            <person name="Xu X.-W."/>
        </authorList>
    </citation>
    <scope>NUCLEOTIDE SEQUENCE [LARGE SCALE GENOMIC DNA]</scope>
    <source>
        <strain evidence="5 6">JW12</strain>
    </source>
</reference>
<proteinExistence type="predicted"/>
<feature type="domain" description="Type III secretion system flagellar brake protein YcgR PilZN" evidence="4">
    <location>
        <begin position="27"/>
        <end position="98"/>
    </location>
</feature>
<evidence type="ECO:0000313" key="5">
    <source>
        <dbReference type="EMBL" id="OFI32875.1"/>
    </source>
</evidence>
<sequence>MSPKEVSDQDVAAKQRAEVIATFKHLKPGDQVDLQIRPDVVPIRLKTILLGYDESNFVIISLPLSAFVEHSAPLKSGTICVARMLIEGEAGQCIAFKS</sequence>
<evidence type="ECO:0000256" key="2">
    <source>
        <dbReference type="ARBA" id="ARBA00022741"/>
    </source>
</evidence>
<dbReference type="RefSeq" id="WP_070177251.1">
    <property type="nucleotide sequence ID" value="NZ_BMJR01000002.1"/>
</dbReference>